<organism evidence="3">
    <name type="scientific">Sinorhizobium medicae</name>
    <dbReference type="NCBI Taxonomy" id="110321"/>
    <lineage>
        <taxon>Bacteria</taxon>
        <taxon>Pseudomonadati</taxon>
        <taxon>Pseudomonadota</taxon>
        <taxon>Alphaproteobacteria</taxon>
        <taxon>Hyphomicrobiales</taxon>
        <taxon>Rhizobiaceae</taxon>
        <taxon>Sinorhizobium/Ensifer group</taxon>
        <taxon>Sinorhizobium</taxon>
    </lineage>
</organism>
<dbReference type="PANTHER" id="PTHR42663:SF6">
    <property type="entry name" value="HYDROLASE C777.06C-RELATED"/>
    <property type="match status" value="1"/>
</dbReference>
<evidence type="ECO:0000313" key="2">
    <source>
        <dbReference type="EMBL" id="PLU07094.1"/>
    </source>
</evidence>
<dbReference type="Gene3D" id="3.60.15.10">
    <property type="entry name" value="Ribonuclease Z/Hydroxyacylglutathione hydrolase-like"/>
    <property type="match status" value="1"/>
</dbReference>
<accession>A0A508WSC3</accession>
<dbReference type="Proteomes" id="UP001190825">
    <property type="component" value="Unassembled WGS sequence"/>
</dbReference>
<proteinExistence type="predicted"/>
<reference evidence="2 4" key="2">
    <citation type="journal article" date="2018" name="FEMS Microbiol. Ecol.">
        <title>Co-invading symbiotic mutualists of Medicago polymorpha retain high ancestral diversity and contain diverse accessory genomes.</title>
        <authorList>
            <person name="Porter S.S."/>
            <person name="Faber-Hammond J.J."/>
            <person name="Friesen M.L."/>
        </authorList>
    </citation>
    <scope>NUCLEOTIDE SEQUENCE [LARGE SCALE GENOMIC DNA]</scope>
    <source>
        <strain evidence="2 4">Str16</strain>
    </source>
</reference>
<evidence type="ECO:0000313" key="3">
    <source>
        <dbReference type="EMBL" id="VTZ60420.1"/>
    </source>
</evidence>
<dbReference type="SUPFAM" id="SSF56281">
    <property type="entry name" value="Metallo-hydrolase/oxidoreductase"/>
    <property type="match status" value="1"/>
</dbReference>
<dbReference type="PANTHER" id="PTHR42663">
    <property type="entry name" value="HYDROLASE C777.06C-RELATED-RELATED"/>
    <property type="match status" value="1"/>
</dbReference>
<keyword evidence="4" id="KW-1185">Reference proteome</keyword>
<name>A0A508WSC3_9HYPH</name>
<evidence type="ECO:0000313" key="4">
    <source>
        <dbReference type="Proteomes" id="UP001190825"/>
    </source>
</evidence>
<gene>
    <name evidence="2" type="ORF">BMJ33_05575</name>
    <name evidence="3" type="ORF">EMEDMD4_160001</name>
</gene>
<sequence length="284" mass="31585">MTFRRAFTVLGCGSSPGVPRITGDWGACDPSNPRNRRMRAALLIEQIGPDGGKTTVVIDTGPDFRAQMIAANVRHIDAVLYTHAHADHLHGIDDLRGFVIENRRRVPIWADAFTMARIRDGFRYCLESPPGSGYPPIVEPYVIPDDLPPLTIHGAGGPIPFEPLMQFHGNVHSLGFRIGDFAYCSDVSDFPPETAGKLTGLDLLVIDTLQYKFHPSHLSLVQSLGWINRLQPKRAVLTHMHVPLDYETVSGETPDHVEPAYDMMRLEFDVDLPMVQNDVKSNIE</sequence>
<dbReference type="AlphaFoldDB" id="A0A508WSC3"/>
<evidence type="ECO:0000259" key="1">
    <source>
        <dbReference type="SMART" id="SM00849"/>
    </source>
</evidence>
<dbReference type="Pfam" id="PF12706">
    <property type="entry name" value="Lactamase_B_2"/>
    <property type="match status" value="1"/>
</dbReference>
<dbReference type="RefSeq" id="WP_011975448.1">
    <property type="nucleotide sequence ID" value="NZ_ATYC01000022.1"/>
</dbReference>
<reference evidence="2" key="1">
    <citation type="submission" date="2017-04" db="EMBL/GenBank/DDBJ databases">
        <authorList>
            <person name="Porter S."/>
            <person name="Friesen M.L."/>
            <person name="Faber-Hammond J."/>
        </authorList>
    </citation>
    <scope>NUCLEOTIDE SEQUENCE</scope>
    <source>
        <strain evidence="2">Str16</strain>
    </source>
</reference>
<dbReference type="EMBL" id="NBUC01000045">
    <property type="protein sequence ID" value="PLU07094.1"/>
    <property type="molecule type" value="Genomic_DNA"/>
</dbReference>
<dbReference type="OMA" id="CGPDFRQ"/>
<dbReference type="Proteomes" id="UP000507954">
    <property type="component" value="Unassembled WGS sequence"/>
</dbReference>
<dbReference type="CDD" id="cd16279">
    <property type="entry name" value="metallo-hydrolase-like_MBL-fold"/>
    <property type="match status" value="1"/>
</dbReference>
<dbReference type="InterPro" id="IPR036866">
    <property type="entry name" value="RibonucZ/Hydroxyglut_hydro"/>
</dbReference>
<feature type="domain" description="Metallo-beta-lactamase" evidence="1">
    <location>
        <begin position="38"/>
        <end position="217"/>
    </location>
</feature>
<dbReference type="EMBL" id="CABFNB010000068">
    <property type="protein sequence ID" value="VTZ60420.1"/>
    <property type="molecule type" value="Genomic_DNA"/>
</dbReference>
<reference evidence="3" key="3">
    <citation type="submission" date="2019-06" db="EMBL/GenBank/DDBJ databases">
        <authorList>
            <person name="Le Quere A."/>
            <person name="Colella S."/>
        </authorList>
    </citation>
    <scope>NUCLEOTIDE SEQUENCE</scope>
    <source>
        <strain evidence="3">EmedicaeMD41</strain>
    </source>
</reference>
<dbReference type="InterPro" id="IPR001279">
    <property type="entry name" value="Metallo-B-lactamas"/>
</dbReference>
<dbReference type="SMART" id="SM00849">
    <property type="entry name" value="Lactamase_B"/>
    <property type="match status" value="1"/>
</dbReference>
<dbReference type="GeneID" id="61614303"/>
<protein>
    <submittedName>
        <fullName evidence="3">Beta-lactamase domain protein</fullName>
    </submittedName>
    <submittedName>
        <fullName evidence="2">Phosphoribosyl 1,2-cyclic phosphodiesterase</fullName>
    </submittedName>
</protein>